<proteinExistence type="predicted"/>
<dbReference type="Proteomes" id="UP000012960">
    <property type="component" value="Unplaced"/>
</dbReference>
<organism evidence="2 3">
    <name type="scientific">Musa acuminata subsp. malaccensis</name>
    <name type="common">Wild banana</name>
    <name type="synonym">Musa malaccensis</name>
    <dbReference type="NCBI Taxonomy" id="214687"/>
    <lineage>
        <taxon>Eukaryota</taxon>
        <taxon>Viridiplantae</taxon>
        <taxon>Streptophyta</taxon>
        <taxon>Embryophyta</taxon>
        <taxon>Tracheophyta</taxon>
        <taxon>Spermatophyta</taxon>
        <taxon>Magnoliopsida</taxon>
        <taxon>Liliopsida</taxon>
        <taxon>Zingiberales</taxon>
        <taxon>Musaceae</taxon>
        <taxon>Musa</taxon>
    </lineage>
</organism>
<dbReference type="Gramene" id="Ma08_t14570.1">
    <property type="protein sequence ID" value="Ma08_p14570.1"/>
    <property type="gene ID" value="Ma08_g14570"/>
</dbReference>
<reference evidence="2" key="1">
    <citation type="submission" date="2021-05" db="UniProtKB">
        <authorList>
            <consortium name="EnsemblPlants"/>
        </authorList>
    </citation>
    <scope>IDENTIFICATION</scope>
    <source>
        <strain evidence="2">subsp. malaccensis</strain>
    </source>
</reference>
<protein>
    <submittedName>
        <fullName evidence="2">Uncharacterized protein</fullName>
    </submittedName>
</protein>
<keyword evidence="3" id="KW-1185">Reference proteome</keyword>
<evidence type="ECO:0000256" key="1">
    <source>
        <dbReference type="SAM" id="MobiDB-lite"/>
    </source>
</evidence>
<feature type="compositionally biased region" description="Basic and acidic residues" evidence="1">
    <location>
        <begin position="34"/>
        <end position="46"/>
    </location>
</feature>
<evidence type="ECO:0000313" key="3">
    <source>
        <dbReference type="Proteomes" id="UP000012960"/>
    </source>
</evidence>
<dbReference type="AlphaFoldDB" id="A0A804K6K8"/>
<feature type="compositionally biased region" description="Basic residues" evidence="1">
    <location>
        <begin position="55"/>
        <end position="64"/>
    </location>
</feature>
<accession>A0A804K6K8</accession>
<feature type="region of interest" description="Disordered" evidence="1">
    <location>
        <begin position="33"/>
        <end position="100"/>
    </location>
</feature>
<dbReference type="InParanoid" id="A0A804K6K8"/>
<dbReference type="EnsemblPlants" id="Ma08_t14570.1">
    <property type="protein sequence ID" value="Ma08_p14570.1"/>
    <property type="gene ID" value="Ma08_g14570"/>
</dbReference>
<sequence length="125" mass="14388">MVLYKGCSFTVGGGSRSDDRVARSPFSPLSLVSRTERNADVKDRAESFPSEPRLPPRRIHRRKDRNGAHQPHLLPKDRHHRHRNRQPSDPSGRDGGDRFLVRRGQAYTHLEKELAGCICWKVRSR</sequence>
<evidence type="ECO:0000313" key="2">
    <source>
        <dbReference type="EnsemblPlants" id="Ma08_p14570.1"/>
    </source>
</evidence>
<name>A0A804K6K8_MUSAM</name>
<feature type="compositionally biased region" description="Basic and acidic residues" evidence="1">
    <location>
        <begin position="91"/>
        <end position="100"/>
    </location>
</feature>